<protein>
    <submittedName>
        <fullName evidence="7">Metal ABC transporter ATP-binding protein</fullName>
    </submittedName>
</protein>
<dbReference type="InterPro" id="IPR027417">
    <property type="entry name" value="P-loop_NTPase"/>
</dbReference>
<gene>
    <name evidence="7" type="ORF">GCM10009789_59850</name>
</gene>
<dbReference type="EMBL" id="BAAAOS010000048">
    <property type="protein sequence ID" value="GAA1597946.1"/>
    <property type="molecule type" value="Genomic_DNA"/>
</dbReference>
<name>A0ABN2E7Y8_9ACTN</name>
<evidence type="ECO:0000256" key="2">
    <source>
        <dbReference type="ARBA" id="ARBA00022448"/>
    </source>
</evidence>
<dbReference type="InterPro" id="IPR003439">
    <property type="entry name" value="ABC_transporter-like_ATP-bd"/>
</dbReference>
<keyword evidence="8" id="KW-1185">Reference proteome</keyword>
<evidence type="ECO:0000256" key="4">
    <source>
        <dbReference type="ARBA" id="ARBA00022840"/>
    </source>
</evidence>
<comment type="similarity">
    <text evidence="1">Belongs to the ABC transporter superfamily.</text>
</comment>
<feature type="domain" description="ABC transporter" evidence="6">
    <location>
        <begin position="23"/>
        <end position="257"/>
    </location>
</feature>
<proteinExistence type="inferred from homology"/>
<dbReference type="PROSITE" id="PS00211">
    <property type="entry name" value="ABC_TRANSPORTER_1"/>
    <property type="match status" value="1"/>
</dbReference>
<evidence type="ECO:0000313" key="8">
    <source>
        <dbReference type="Proteomes" id="UP001500393"/>
    </source>
</evidence>
<evidence type="ECO:0000256" key="5">
    <source>
        <dbReference type="SAM" id="MobiDB-lite"/>
    </source>
</evidence>
<accession>A0ABN2E7Y8</accession>
<dbReference type="Gene3D" id="3.40.50.300">
    <property type="entry name" value="P-loop containing nucleotide triphosphate hydrolases"/>
    <property type="match status" value="1"/>
</dbReference>
<comment type="caution">
    <text evidence="7">The sequence shown here is derived from an EMBL/GenBank/DDBJ whole genome shotgun (WGS) entry which is preliminary data.</text>
</comment>
<dbReference type="InterPro" id="IPR003593">
    <property type="entry name" value="AAA+_ATPase"/>
</dbReference>
<dbReference type="CDD" id="cd03235">
    <property type="entry name" value="ABC_Metallic_Cations"/>
    <property type="match status" value="1"/>
</dbReference>
<keyword evidence="2" id="KW-0813">Transport</keyword>
<dbReference type="InterPro" id="IPR050153">
    <property type="entry name" value="Metal_Ion_Import_ABC"/>
</dbReference>
<reference evidence="7 8" key="1">
    <citation type="journal article" date="2019" name="Int. J. Syst. Evol. Microbiol.">
        <title>The Global Catalogue of Microorganisms (GCM) 10K type strain sequencing project: providing services to taxonomists for standard genome sequencing and annotation.</title>
        <authorList>
            <consortium name="The Broad Institute Genomics Platform"/>
            <consortium name="The Broad Institute Genome Sequencing Center for Infectious Disease"/>
            <person name="Wu L."/>
            <person name="Ma J."/>
        </authorList>
    </citation>
    <scope>NUCLEOTIDE SEQUENCE [LARGE SCALE GENOMIC DNA]</scope>
    <source>
        <strain evidence="7 8">JCM 14969</strain>
    </source>
</reference>
<dbReference type="PANTHER" id="PTHR42734">
    <property type="entry name" value="METAL TRANSPORT SYSTEM ATP-BINDING PROTEIN TM_0124-RELATED"/>
    <property type="match status" value="1"/>
</dbReference>
<dbReference type="InterPro" id="IPR017871">
    <property type="entry name" value="ABC_transporter-like_CS"/>
</dbReference>
<evidence type="ECO:0000259" key="6">
    <source>
        <dbReference type="PROSITE" id="PS50893"/>
    </source>
</evidence>
<dbReference type="RefSeq" id="WP_344219779.1">
    <property type="nucleotide sequence ID" value="NZ_BAAAOS010000048.1"/>
</dbReference>
<dbReference type="SUPFAM" id="SSF52540">
    <property type="entry name" value="P-loop containing nucleoside triphosphate hydrolases"/>
    <property type="match status" value="1"/>
</dbReference>
<keyword evidence="4 7" id="KW-0067">ATP-binding</keyword>
<dbReference type="Proteomes" id="UP001500393">
    <property type="component" value="Unassembled WGS sequence"/>
</dbReference>
<dbReference type="GO" id="GO:0005524">
    <property type="term" value="F:ATP binding"/>
    <property type="evidence" value="ECO:0007669"/>
    <property type="project" value="UniProtKB-KW"/>
</dbReference>
<organism evidence="7 8">
    <name type="scientific">Kribbella sancticallisti</name>
    <dbReference type="NCBI Taxonomy" id="460087"/>
    <lineage>
        <taxon>Bacteria</taxon>
        <taxon>Bacillati</taxon>
        <taxon>Actinomycetota</taxon>
        <taxon>Actinomycetes</taxon>
        <taxon>Propionibacteriales</taxon>
        <taxon>Kribbellaceae</taxon>
        <taxon>Kribbella</taxon>
    </lineage>
</organism>
<feature type="region of interest" description="Disordered" evidence="5">
    <location>
        <begin position="240"/>
        <end position="264"/>
    </location>
</feature>
<evidence type="ECO:0000256" key="1">
    <source>
        <dbReference type="ARBA" id="ARBA00005417"/>
    </source>
</evidence>
<dbReference type="PROSITE" id="PS50893">
    <property type="entry name" value="ABC_TRANSPORTER_2"/>
    <property type="match status" value="1"/>
</dbReference>
<evidence type="ECO:0000256" key="3">
    <source>
        <dbReference type="ARBA" id="ARBA00022741"/>
    </source>
</evidence>
<sequence>MTQQNPASSLTPAHHPGQATKAVQVADLSVDLGGRLVLRGVDLEVRQGEVVAILGTNGSGKSTLIRTIVGLLPAARGQVKLFGTPVPRFRQWQRVGYVPQRITAAGGVPATVQEVVSSGLLSKRKLFRPLRAADRAAVEQALEIVDMADQRKDAIAELSGGQQQRVLIARALVADPELLILDEPTAGVDLASQGIFTQAIRERVARGTTVMMVSHDLGPMDALIDRSVVLRRGRIVYDGPPHASQTHAHVHPHGSSQDEPGWLS</sequence>
<dbReference type="SMART" id="SM00382">
    <property type="entry name" value="AAA"/>
    <property type="match status" value="1"/>
</dbReference>
<dbReference type="Pfam" id="PF00005">
    <property type="entry name" value="ABC_tran"/>
    <property type="match status" value="1"/>
</dbReference>
<keyword evidence="3" id="KW-0547">Nucleotide-binding</keyword>
<dbReference type="PANTHER" id="PTHR42734:SF17">
    <property type="entry name" value="METAL TRANSPORT SYSTEM ATP-BINDING PROTEIN TM_0124-RELATED"/>
    <property type="match status" value="1"/>
</dbReference>
<evidence type="ECO:0000313" key="7">
    <source>
        <dbReference type="EMBL" id="GAA1597946.1"/>
    </source>
</evidence>